<gene>
    <name evidence="1" type="ORF">D2E22_1702</name>
</gene>
<protein>
    <submittedName>
        <fullName evidence="1">Uncharacterized protein</fullName>
    </submittedName>
</protein>
<keyword evidence="2" id="KW-1185">Reference proteome</keyword>
<organism evidence="1 2">
    <name type="scientific">Bifidobacterium castoris</name>
    <dbReference type="NCBI Taxonomy" id="2306972"/>
    <lineage>
        <taxon>Bacteria</taxon>
        <taxon>Bacillati</taxon>
        <taxon>Actinomycetota</taxon>
        <taxon>Actinomycetes</taxon>
        <taxon>Bifidobacteriales</taxon>
        <taxon>Bifidobacteriaceae</taxon>
        <taxon>Bifidobacterium</taxon>
    </lineage>
</organism>
<name>A0A430F5T6_9BIFI</name>
<evidence type="ECO:0000313" key="1">
    <source>
        <dbReference type="EMBL" id="RSX46130.1"/>
    </source>
</evidence>
<dbReference type="RefSeq" id="WP_126032692.1">
    <property type="nucleotide sequence ID" value="NZ_QXGI01000008.1"/>
</dbReference>
<dbReference type="Proteomes" id="UP000288052">
    <property type="component" value="Unassembled WGS sequence"/>
</dbReference>
<evidence type="ECO:0000313" key="2">
    <source>
        <dbReference type="Proteomes" id="UP000288052"/>
    </source>
</evidence>
<sequence>MLELRNLLVNPRPSESGPAMWLASGVSMRVEADTLRLESDGGSDNAFAWRQDTLPAGEYVFAAFLEGSSTGGLVSYDQRALAVTTQETGWRLNGWVEYATLMTRYACMFHLEQAGNVNLRLYAHSAEGCAVRWRDMLLCTLDDWLALRETSFDYFDGSRTTSNAKVVFNPAYITS</sequence>
<reference evidence="1 2" key="1">
    <citation type="submission" date="2018-09" db="EMBL/GenBank/DDBJ databases">
        <title>Characterization of the phylogenetic diversity of five novel species belonging to the genus Bifidobacterium.</title>
        <authorList>
            <person name="Lugli G.A."/>
            <person name="Duranti S."/>
            <person name="Milani C."/>
        </authorList>
    </citation>
    <scope>NUCLEOTIDE SEQUENCE [LARGE SCALE GENOMIC DNA]</scope>
    <source>
        <strain evidence="1 2">2020B</strain>
    </source>
</reference>
<proteinExistence type="predicted"/>
<comment type="caution">
    <text evidence="1">The sequence shown here is derived from an EMBL/GenBank/DDBJ whole genome shotgun (WGS) entry which is preliminary data.</text>
</comment>
<dbReference type="EMBL" id="QXGI01000008">
    <property type="protein sequence ID" value="RSX46130.1"/>
    <property type="molecule type" value="Genomic_DNA"/>
</dbReference>
<dbReference type="OrthoDB" id="9813435at2"/>
<accession>A0A430F5T6</accession>
<dbReference type="AlphaFoldDB" id="A0A430F5T6"/>